<dbReference type="Proteomes" id="UP000229098">
    <property type="component" value="Unassembled WGS sequence"/>
</dbReference>
<evidence type="ECO:0000256" key="1">
    <source>
        <dbReference type="SAM" id="SignalP"/>
    </source>
</evidence>
<comment type="caution">
    <text evidence="2">The sequence shown here is derived from an EMBL/GenBank/DDBJ whole genome shotgun (WGS) entry which is preliminary data.</text>
</comment>
<gene>
    <name evidence="2" type="ORF">COU90_03585</name>
</gene>
<feature type="chain" id="PRO_5014676523" evidence="1">
    <location>
        <begin position="21"/>
        <end position="260"/>
    </location>
</feature>
<accession>A0A2M8KWJ2</accession>
<organism evidence="2 3">
    <name type="scientific">Candidatus Ryanbacteria bacterium CG10_big_fil_rev_8_21_14_0_10_43_42</name>
    <dbReference type="NCBI Taxonomy" id="1974864"/>
    <lineage>
        <taxon>Bacteria</taxon>
        <taxon>Candidatus Ryaniibacteriota</taxon>
    </lineage>
</organism>
<protein>
    <submittedName>
        <fullName evidence="2">Uncharacterized protein</fullName>
    </submittedName>
</protein>
<dbReference type="EMBL" id="PFEF01000007">
    <property type="protein sequence ID" value="PJE64272.1"/>
    <property type="molecule type" value="Genomic_DNA"/>
</dbReference>
<proteinExistence type="predicted"/>
<evidence type="ECO:0000313" key="3">
    <source>
        <dbReference type="Proteomes" id="UP000229098"/>
    </source>
</evidence>
<sequence length="260" mass="29314">MIKILLSILIFILNSFVVQADEEKPFTAEYVMTEAIKHARGPQGMMVVGRGNMNVDGIIYNLTTGRVFMDDCEGVLTAFQAKYSSVDAGSAGETRWQTVRCRNISMASYMPSLGRARKVYAPMLAMLGSELTPYLTLTATSWERDYNQFSFKSNNAEKPVIVGLRSKKSLSPFASCTWHLKKWHDAYVPVQIVCEWEEGKIKQVFSDYTEVAGAPKYYAPKGMTIGEYTKLVFEDWSAVPEERTVISRNHALLGDRKVIF</sequence>
<keyword evidence="1" id="KW-0732">Signal</keyword>
<feature type="signal peptide" evidence="1">
    <location>
        <begin position="1"/>
        <end position="20"/>
    </location>
</feature>
<evidence type="ECO:0000313" key="2">
    <source>
        <dbReference type="EMBL" id="PJE64272.1"/>
    </source>
</evidence>
<name>A0A2M8KWJ2_9BACT</name>
<reference evidence="3" key="1">
    <citation type="submission" date="2017-09" db="EMBL/GenBank/DDBJ databases">
        <title>Depth-based differentiation of microbial function through sediment-hosted aquifers and enrichment of novel symbionts in the deep terrestrial subsurface.</title>
        <authorList>
            <person name="Probst A.J."/>
            <person name="Ladd B."/>
            <person name="Jarett J.K."/>
            <person name="Geller-Mcgrath D.E."/>
            <person name="Sieber C.M.K."/>
            <person name="Emerson J.B."/>
            <person name="Anantharaman K."/>
            <person name="Thomas B.C."/>
            <person name="Malmstrom R."/>
            <person name="Stieglmeier M."/>
            <person name="Klingl A."/>
            <person name="Woyke T."/>
            <person name="Ryan C.M."/>
            <person name="Banfield J.F."/>
        </authorList>
    </citation>
    <scope>NUCLEOTIDE SEQUENCE [LARGE SCALE GENOMIC DNA]</scope>
</reference>
<dbReference type="AlphaFoldDB" id="A0A2M8KWJ2"/>